<keyword evidence="7 8" id="KW-0694">RNA-binding</keyword>
<dbReference type="InterPro" id="IPR050180">
    <property type="entry name" value="RNR_Ribonuclease"/>
</dbReference>
<keyword evidence="4 8" id="KW-0540">Nuclease</keyword>
<comment type="similarity">
    <text evidence="8">Belongs to the RNR ribonuclease family. RNase R subfamily.</text>
</comment>
<protein>
    <recommendedName>
        <fullName evidence="8">Ribonuclease R</fullName>
        <shortName evidence="8">RNase R</shortName>
        <ecNumber evidence="8">3.1.13.1</ecNumber>
    </recommendedName>
</protein>
<dbReference type="InterPro" id="IPR003029">
    <property type="entry name" value="S1_domain"/>
</dbReference>
<keyword evidence="5 8" id="KW-0378">Hydrolase</keyword>
<reference evidence="11 12" key="1">
    <citation type="submission" date="2023-10" db="EMBL/GenBank/DDBJ databases">
        <title>Complete Genome Sequence of Limnobacter thiooxidans CS-K2T, Isolated from freshwater lake sediments in Bavaria, Germany.</title>
        <authorList>
            <person name="Naruki M."/>
            <person name="Watanabe A."/>
            <person name="Warashina T."/>
            <person name="Morita T."/>
            <person name="Arakawa K."/>
        </authorList>
    </citation>
    <scope>NUCLEOTIDE SEQUENCE [LARGE SCALE GENOMIC DNA]</scope>
    <source>
        <strain evidence="11 12">CS-K2</strain>
    </source>
</reference>
<feature type="region of interest" description="Disordered" evidence="9">
    <location>
        <begin position="737"/>
        <end position="841"/>
    </location>
</feature>
<dbReference type="SUPFAM" id="SSF50249">
    <property type="entry name" value="Nucleic acid-binding proteins"/>
    <property type="match status" value="4"/>
</dbReference>
<dbReference type="InterPro" id="IPR013223">
    <property type="entry name" value="RNase_B_OB_dom"/>
</dbReference>
<dbReference type="SMART" id="SM00357">
    <property type="entry name" value="CSP"/>
    <property type="match status" value="1"/>
</dbReference>
<dbReference type="NCBIfam" id="TIGR02063">
    <property type="entry name" value="RNase_R"/>
    <property type="match status" value="1"/>
</dbReference>
<dbReference type="SMART" id="SM00955">
    <property type="entry name" value="RNB"/>
    <property type="match status" value="1"/>
</dbReference>
<keyword evidence="12" id="KW-1185">Reference proteome</keyword>
<feature type="compositionally biased region" description="Polar residues" evidence="9">
    <location>
        <begin position="755"/>
        <end position="773"/>
    </location>
</feature>
<dbReference type="InterPro" id="IPR011129">
    <property type="entry name" value="CSD"/>
</dbReference>
<comment type="subcellular location">
    <subcellularLocation>
        <location evidence="2 8">Cytoplasm</location>
    </subcellularLocation>
</comment>
<dbReference type="GO" id="GO:0008859">
    <property type="term" value="F:exoribonuclease II activity"/>
    <property type="evidence" value="ECO:0007669"/>
    <property type="project" value="UniProtKB-UniRule"/>
</dbReference>
<evidence type="ECO:0000256" key="9">
    <source>
        <dbReference type="SAM" id="MobiDB-lite"/>
    </source>
</evidence>
<proteinExistence type="inferred from homology"/>
<dbReference type="AlphaFoldDB" id="A0AA86J8D7"/>
<dbReference type="RefSeq" id="WP_130556068.1">
    <property type="nucleotide sequence ID" value="NZ_AP028947.1"/>
</dbReference>
<feature type="domain" description="S1 motif" evidence="10">
    <location>
        <begin position="646"/>
        <end position="727"/>
    </location>
</feature>
<dbReference type="PROSITE" id="PS01175">
    <property type="entry name" value="RIBONUCLEASE_II"/>
    <property type="match status" value="1"/>
</dbReference>
<dbReference type="GO" id="GO:0005829">
    <property type="term" value="C:cytosol"/>
    <property type="evidence" value="ECO:0007669"/>
    <property type="project" value="TreeGrafter"/>
</dbReference>
<dbReference type="PANTHER" id="PTHR23355">
    <property type="entry name" value="RIBONUCLEASE"/>
    <property type="match status" value="1"/>
</dbReference>
<name>A0AA86J8D7_9BURK</name>
<dbReference type="EMBL" id="AP028947">
    <property type="protein sequence ID" value="BET26460.1"/>
    <property type="molecule type" value="Genomic_DNA"/>
</dbReference>
<dbReference type="Pfam" id="PF00773">
    <property type="entry name" value="RNB"/>
    <property type="match status" value="1"/>
</dbReference>
<dbReference type="PANTHER" id="PTHR23355:SF9">
    <property type="entry name" value="DIS3-LIKE EXONUCLEASE 2"/>
    <property type="match status" value="1"/>
</dbReference>
<dbReference type="Gene3D" id="2.40.50.140">
    <property type="entry name" value="Nucleic acid-binding proteins"/>
    <property type="match status" value="2"/>
</dbReference>
<dbReference type="HAMAP" id="MF_01895">
    <property type="entry name" value="RNase_R"/>
    <property type="match status" value="1"/>
</dbReference>
<evidence type="ECO:0000313" key="11">
    <source>
        <dbReference type="EMBL" id="BET26460.1"/>
    </source>
</evidence>
<keyword evidence="3 8" id="KW-0963">Cytoplasm</keyword>
<dbReference type="CDD" id="cd04471">
    <property type="entry name" value="S1_RNase_R"/>
    <property type="match status" value="1"/>
</dbReference>
<accession>A0AA86J8D7</accession>
<evidence type="ECO:0000256" key="8">
    <source>
        <dbReference type="HAMAP-Rule" id="MF_01895"/>
    </source>
</evidence>
<feature type="compositionally biased region" description="Basic and acidic residues" evidence="9">
    <location>
        <begin position="797"/>
        <end position="818"/>
    </location>
</feature>
<dbReference type="PROSITE" id="PS50126">
    <property type="entry name" value="S1"/>
    <property type="match status" value="1"/>
</dbReference>
<dbReference type="InterPro" id="IPR004476">
    <property type="entry name" value="RNase_II/RNase_R"/>
</dbReference>
<dbReference type="InterPro" id="IPR001900">
    <property type="entry name" value="RNase_II/R"/>
</dbReference>
<evidence type="ECO:0000256" key="4">
    <source>
        <dbReference type="ARBA" id="ARBA00022722"/>
    </source>
</evidence>
<dbReference type="Pfam" id="PF08206">
    <property type="entry name" value="OB_RNB"/>
    <property type="match status" value="1"/>
</dbReference>
<evidence type="ECO:0000256" key="1">
    <source>
        <dbReference type="ARBA" id="ARBA00001849"/>
    </source>
</evidence>
<dbReference type="InterPro" id="IPR022966">
    <property type="entry name" value="RNase_II/R_CS"/>
</dbReference>
<evidence type="ECO:0000256" key="6">
    <source>
        <dbReference type="ARBA" id="ARBA00022839"/>
    </source>
</evidence>
<dbReference type="NCBIfam" id="TIGR00358">
    <property type="entry name" value="3_prime_RNase"/>
    <property type="match status" value="1"/>
</dbReference>
<evidence type="ECO:0000256" key="7">
    <source>
        <dbReference type="ARBA" id="ARBA00022884"/>
    </source>
</evidence>
<evidence type="ECO:0000259" key="10">
    <source>
        <dbReference type="PROSITE" id="PS50126"/>
    </source>
</evidence>
<dbReference type="GO" id="GO:0006402">
    <property type="term" value="P:mRNA catabolic process"/>
    <property type="evidence" value="ECO:0007669"/>
    <property type="project" value="TreeGrafter"/>
</dbReference>
<dbReference type="Pfam" id="PF00575">
    <property type="entry name" value="S1"/>
    <property type="match status" value="1"/>
</dbReference>
<dbReference type="Proteomes" id="UP001329151">
    <property type="component" value="Chromosome"/>
</dbReference>
<dbReference type="SMART" id="SM00316">
    <property type="entry name" value="S1"/>
    <property type="match status" value="2"/>
</dbReference>
<dbReference type="GO" id="GO:0003723">
    <property type="term" value="F:RNA binding"/>
    <property type="evidence" value="ECO:0007669"/>
    <property type="project" value="UniProtKB-UniRule"/>
</dbReference>
<dbReference type="InterPro" id="IPR012340">
    <property type="entry name" value="NA-bd_OB-fold"/>
</dbReference>
<dbReference type="EC" id="3.1.13.1" evidence="8"/>
<comment type="catalytic activity">
    <reaction evidence="1 8">
        <text>Exonucleolytic cleavage in the 3'- to 5'-direction to yield nucleoside 5'-phosphates.</text>
        <dbReference type="EC" id="3.1.13.1"/>
    </reaction>
</comment>
<evidence type="ECO:0000256" key="2">
    <source>
        <dbReference type="ARBA" id="ARBA00004496"/>
    </source>
</evidence>
<evidence type="ECO:0000313" key="12">
    <source>
        <dbReference type="Proteomes" id="UP001329151"/>
    </source>
</evidence>
<dbReference type="InterPro" id="IPR040476">
    <property type="entry name" value="CSD2"/>
</dbReference>
<organism evidence="11 12">
    <name type="scientific">Limnobacter thiooxidans</name>
    <dbReference type="NCBI Taxonomy" id="131080"/>
    <lineage>
        <taxon>Bacteria</taxon>
        <taxon>Pseudomonadati</taxon>
        <taxon>Pseudomonadota</taxon>
        <taxon>Betaproteobacteria</taxon>
        <taxon>Burkholderiales</taxon>
        <taxon>Burkholderiaceae</taxon>
        <taxon>Limnobacter</taxon>
    </lineage>
</organism>
<evidence type="ECO:0000256" key="3">
    <source>
        <dbReference type="ARBA" id="ARBA00022490"/>
    </source>
</evidence>
<dbReference type="Pfam" id="PF17876">
    <property type="entry name" value="CSD2"/>
    <property type="match status" value="1"/>
</dbReference>
<evidence type="ECO:0000256" key="5">
    <source>
        <dbReference type="ARBA" id="ARBA00022801"/>
    </source>
</evidence>
<comment type="function">
    <text evidence="8">3'-5' exoribonuclease that releases 5'-nucleoside monophosphates and is involved in maturation of structured RNAs.</text>
</comment>
<gene>
    <name evidence="8 11" type="primary">rnr</name>
    <name evidence="11" type="ORF">RGQ30_19610</name>
</gene>
<dbReference type="KEGG" id="lto:RGQ30_19610"/>
<keyword evidence="6 8" id="KW-0269">Exonuclease</keyword>
<sequence length="841" mass="94705">MHKSEIKIPSREDILAVLRQAQAPLTREQVYEHLKLSEDQIPIIERRLNAMERDGQLMPNRKGMLLLSTKLDFVAGKVAGHRDGFGFLVRDDRGPDAFLSPREMQKVLHGDRVLVRITGTDHRGKPEGTIVEVTERKTNRLVGRLVSERGILLVIPEDQRIKHDILVSPKDIGNATPGKVVTVEIIEQPTRHSQPIGKVAEVLGELDDPGMEIEIAVRKFDVPHEFNLLTMNQAESIPNEVEHKDLKGRVDLRDVPFVTIDGEDARDFDDAVYCTPSNDTKGGWRLLVAIADVSHYVLPGTPIDQEATKRGTSVYFPRRVIPMLPEKLSNGLCSLNPGVDRLVLVCDMIIGPKGAMKAYQFYNAVIHSAARLTYNQVWDALTDPQSLTAKGMGHVYGDVENLYTLFKVLLESRQRRGAMEIDTVETQVMLDPEGKIDKIVPKRRNDAHRLIEECMLAANVCAADFLERSKHPSLYRVHEGPTVEKLQNLRAFLRSVGLTLDGGDDPTSMDYANLMKKIQGRPDQALLQTMMLRSMQQAIYTPHNSGHFGLAYPAYAHFTSPIRRYPDLMVHRSIKALLAGKRYVPMPLDEREFEDFDPKRKVDKAEEIARWDQSGNWFSSTERRADEASRDVMSWLKCFFMKERVGDTFQGHVSGVTSFGLFITLDALYVEGLVHVSELGTEYFQYSDSLHELRGERSGIRYRLTDAINVQVSRVDLDARRIEFRLVQGVKFESLMRDSGAKTSAKPNGRAGNRPQRQQGRRTNTAQLQQSVQDAGKTAPVLPPEESNSSRGGNKKRAADESRNKTAAEKKRKEEIQKAKQVSRAKPASGTKIRTAAKKSR</sequence>
<dbReference type="InterPro" id="IPR011805">
    <property type="entry name" value="RNase_R"/>
</dbReference>